<feature type="chain" id="PRO_5045346114" evidence="2">
    <location>
        <begin position="20"/>
        <end position="274"/>
    </location>
</feature>
<organism evidence="4 5">
    <name type="scientific">Chryseobacterium oryzae</name>
    <dbReference type="NCBI Taxonomy" id="2929799"/>
    <lineage>
        <taxon>Bacteria</taxon>
        <taxon>Pseudomonadati</taxon>
        <taxon>Bacteroidota</taxon>
        <taxon>Flavobacteriia</taxon>
        <taxon>Flavobacteriales</taxon>
        <taxon>Weeksellaceae</taxon>
        <taxon>Chryseobacterium group</taxon>
        <taxon>Chryseobacterium</taxon>
    </lineage>
</organism>
<dbReference type="InterPro" id="IPR026444">
    <property type="entry name" value="Secre_tail"/>
</dbReference>
<evidence type="ECO:0000259" key="3">
    <source>
        <dbReference type="Pfam" id="PF18962"/>
    </source>
</evidence>
<protein>
    <submittedName>
        <fullName evidence="4">T9SS type A sorting domain-containing protein</fullName>
    </submittedName>
</protein>
<dbReference type="EMBL" id="CP094529">
    <property type="protein sequence ID" value="UOE38331.1"/>
    <property type="molecule type" value="Genomic_DNA"/>
</dbReference>
<dbReference type="Proteomes" id="UP000831068">
    <property type="component" value="Chromosome"/>
</dbReference>
<evidence type="ECO:0000256" key="2">
    <source>
        <dbReference type="SAM" id="SignalP"/>
    </source>
</evidence>
<sequence>MKKILLFTALMSICGLHKAQLLSENFDGTQGSALPSGWTTTNQTQPSTLWYSGNDYYNVPVLSKAAMFGAVIVSPYQFFPTTDATLISPVMNLSNYPNATLSFKAFVSNVLLDPDCTLYAEAYTGTAWVPIWSSAGQQLGSAAGTEIDFFQVSNISLSAFSNSDFRIRFIYSTGNAFIAFGAILDDVIITNGSLSTVETKNNAAKISVFPNPATDYFKIKGLQDETTPIKLVDISGKVIRIYKNTSIYQLSGVSPGVYFVVSDLNKLKEKIIVK</sequence>
<reference evidence="4 5" key="1">
    <citation type="submission" date="2022-03" db="EMBL/GenBank/DDBJ databases">
        <title>Chryseobacterium sp. isolated from the Andong Sikhe.</title>
        <authorList>
            <person name="Won M."/>
            <person name="Kim S.-J."/>
            <person name="Kwon S.-W."/>
        </authorList>
    </citation>
    <scope>NUCLEOTIDE SEQUENCE [LARGE SCALE GENOMIC DNA]</scope>
    <source>
        <strain evidence="4 5">ADR-1</strain>
    </source>
</reference>
<keyword evidence="5" id="KW-1185">Reference proteome</keyword>
<feature type="signal peptide" evidence="2">
    <location>
        <begin position="1"/>
        <end position="19"/>
    </location>
</feature>
<dbReference type="NCBIfam" id="TIGR04183">
    <property type="entry name" value="Por_Secre_tail"/>
    <property type="match status" value="1"/>
</dbReference>
<dbReference type="InterPro" id="IPR013320">
    <property type="entry name" value="ConA-like_dom_sf"/>
</dbReference>
<name>A0ABY4BGN2_9FLAO</name>
<evidence type="ECO:0000313" key="4">
    <source>
        <dbReference type="EMBL" id="UOE38331.1"/>
    </source>
</evidence>
<dbReference type="Gene3D" id="2.60.120.200">
    <property type="match status" value="1"/>
</dbReference>
<dbReference type="RefSeq" id="WP_243576642.1">
    <property type="nucleotide sequence ID" value="NZ_CP094529.1"/>
</dbReference>
<proteinExistence type="predicted"/>
<accession>A0ABY4BGN2</accession>
<gene>
    <name evidence="4" type="ORF">MTP08_00700</name>
</gene>
<keyword evidence="1 2" id="KW-0732">Signal</keyword>
<evidence type="ECO:0000256" key="1">
    <source>
        <dbReference type="ARBA" id="ARBA00022729"/>
    </source>
</evidence>
<dbReference type="NCBIfam" id="NF038128">
    <property type="entry name" value="choice_anch_J"/>
    <property type="match status" value="1"/>
</dbReference>
<evidence type="ECO:0000313" key="5">
    <source>
        <dbReference type="Proteomes" id="UP000831068"/>
    </source>
</evidence>
<dbReference type="Pfam" id="PF18962">
    <property type="entry name" value="Por_Secre_tail"/>
    <property type="match status" value="1"/>
</dbReference>
<feature type="domain" description="Secretion system C-terminal sorting" evidence="3">
    <location>
        <begin position="208"/>
        <end position="273"/>
    </location>
</feature>
<dbReference type="SUPFAM" id="SSF49899">
    <property type="entry name" value="Concanavalin A-like lectins/glucanases"/>
    <property type="match status" value="1"/>
</dbReference>